<dbReference type="EMBL" id="FNWV01000001">
    <property type="protein sequence ID" value="SEH40742.1"/>
    <property type="molecule type" value="Genomic_DNA"/>
</dbReference>
<feature type="chain" id="PRO_5038480264" evidence="1">
    <location>
        <begin position="21"/>
        <end position="353"/>
    </location>
</feature>
<dbReference type="RefSeq" id="WP_074714260.1">
    <property type="nucleotide sequence ID" value="NZ_FNWV01000001.1"/>
</dbReference>
<feature type="signal peptide" evidence="1">
    <location>
        <begin position="1"/>
        <end position="20"/>
    </location>
</feature>
<accession>A0A1H6I2Q6</accession>
<organism evidence="2 3">
    <name type="scientific">Ruminococcus flavefaciens</name>
    <dbReference type="NCBI Taxonomy" id="1265"/>
    <lineage>
        <taxon>Bacteria</taxon>
        <taxon>Bacillati</taxon>
        <taxon>Bacillota</taxon>
        <taxon>Clostridia</taxon>
        <taxon>Eubacteriales</taxon>
        <taxon>Oscillospiraceae</taxon>
        <taxon>Ruminococcus</taxon>
    </lineage>
</organism>
<dbReference type="Proteomes" id="UP000183190">
    <property type="component" value="Unassembled WGS sequence"/>
</dbReference>
<sequence>MNIKKNTTLLIMAAALSAFTGCNETKKAVEPPPSLLEVNSAPSDVTFDWQQPFKTIISSFKSSENYSDDSMFDLCDLTGDDIPELVISPSSEAASQCDVYMLIGSTADLIATTGAYGTFQYIPSQTAIGFSYDGESFSTGEYLTFKEGSFNKEFDFYNNSGSASSGTTIRYEINSNEVTLAKYEEYLHLYRDFVTAEVGRKYTMGDNAVDYALNNTECWNTVMKDDQKSVYKEKLSSILAESELNDAAFEIVDLDVNGVPEVVVSTGILDDSKVCVFYLEEDGIKELDTTCDTDGGIHFDVTSKIFYATDFDGKVQCWSLAGSDVSNFKPSDSTMLCGRKYPLTAENIDKAFA</sequence>
<evidence type="ECO:0000313" key="2">
    <source>
        <dbReference type="EMBL" id="SEH40742.1"/>
    </source>
</evidence>
<proteinExistence type="predicted"/>
<protein>
    <submittedName>
        <fullName evidence="2">Uncharacterized protein</fullName>
    </submittedName>
</protein>
<dbReference type="PROSITE" id="PS51257">
    <property type="entry name" value="PROKAR_LIPOPROTEIN"/>
    <property type="match status" value="1"/>
</dbReference>
<gene>
    <name evidence="2" type="ORF">SAMN02910265_00447</name>
</gene>
<keyword evidence="1" id="KW-0732">Signal</keyword>
<dbReference type="AlphaFoldDB" id="A0A1H6I2Q6"/>
<reference evidence="2 3" key="1">
    <citation type="submission" date="2016-10" db="EMBL/GenBank/DDBJ databases">
        <authorList>
            <person name="de Groot N.N."/>
        </authorList>
    </citation>
    <scope>NUCLEOTIDE SEQUENCE [LARGE SCALE GENOMIC DNA]</scope>
    <source>
        <strain evidence="2 3">YAD2003</strain>
    </source>
</reference>
<evidence type="ECO:0000256" key="1">
    <source>
        <dbReference type="SAM" id="SignalP"/>
    </source>
</evidence>
<name>A0A1H6I2Q6_RUMFL</name>
<dbReference type="OrthoDB" id="1816625at2"/>
<evidence type="ECO:0000313" key="3">
    <source>
        <dbReference type="Proteomes" id="UP000183190"/>
    </source>
</evidence>